<feature type="compositionally biased region" description="Polar residues" evidence="1">
    <location>
        <begin position="72"/>
        <end position="82"/>
    </location>
</feature>
<evidence type="ECO:0000256" key="1">
    <source>
        <dbReference type="SAM" id="MobiDB-lite"/>
    </source>
</evidence>
<dbReference type="EMBL" id="BONK01000017">
    <property type="protein sequence ID" value="GIG23232.1"/>
    <property type="molecule type" value="Genomic_DNA"/>
</dbReference>
<feature type="region of interest" description="Disordered" evidence="1">
    <location>
        <begin position="49"/>
        <end position="82"/>
    </location>
</feature>
<evidence type="ECO:0000313" key="2">
    <source>
        <dbReference type="EMBL" id="GIG23232.1"/>
    </source>
</evidence>
<comment type="caution">
    <text evidence="2">The sequence shown here is derived from an EMBL/GenBank/DDBJ whole genome shotgun (WGS) entry which is preliminary data.</text>
</comment>
<keyword evidence="3" id="KW-1185">Reference proteome</keyword>
<dbReference type="AlphaFoldDB" id="A0A919P4I4"/>
<dbReference type="Proteomes" id="UP000632740">
    <property type="component" value="Unassembled WGS sequence"/>
</dbReference>
<sequence length="82" mass="9034">MARTLQEIGPVDAGARDLDEQLRRSDLGIRHVGHAQDVRIARLLDHDGAHNRHTSRGIERSRDSCGRPVSQRVRSMANSAAG</sequence>
<gene>
    <name evidence="2" type="ORF">Cch01nite_39560</name>
</gene>
<evidence type="ECO:0000313" key="3">
    <source>
        <dbReference type="Proteomes" id="UP000632740"/>
    </source>
</evidence>
<name>A0A919P4I4_9CELL</name>
<accession>A0A919P4I4</accession>
<reference evidence="2" key="1">
    <citation type="submission" date="2021-01" db="EMBL/GenBank/DDBJ databases">
        <title>Whole genome shotgun sequence of Cellulomonas chitinilytica NBRC 110799.</title>
        <authorList>
            <person name="Komaki H."/>
            <person name="Tamura T."/>
        </authorList>
    </citation>
    <scope>NUCLEOTIDE SEQUENCE</scope>
    <source>
        <strain evidence="2">NBRC 110799</strain>
    </source>
</reference>
<feature type="compositionally biased region" description="Basic and acidic residues" evidence="1">
    <location>
        <begin position="49"/>
        <end position="65"/>
    </location>
</feature>
<organism evidence="2 3">
    <name type="scientific">Cellulomonas chitinilytica</name>
    <dbReference type="NCBI Taxonomy" id="398759"/>
    <lineage>
        <taxon>Bacteria</taxon>
        <taxon>Bacillati</taxon>
        <taxon>Actinomycetota</taxon>
        <taxon>Actinomycetes</taxon>
        <taxon>Micrococcales</taxon>
        <taxon>Cellulomonadaceae</taxon>
        <taxon>Cellulomonas</taxon>
    </lineage>
</organism>
<proteinExistence type="predicted"/>
<protein>
    <submittedName>
        <fullName evidence="2">Uncharacterized protein</fullName>
    </submittedName>
</protein>